<sequence length="222" mass="24448">ADEGEQDVIGIFIYDPILYKLIVFEEDNEDLDQLNEEVGNPTAEAFERVVTSLEEGYDSVAFGSGMAAIFASTATFLNNGDHMLADNTLYGGSVSLFTSRYARFGFEVQTIDTSDINEVRKAIKKSTKMIVFESPANPTMKVIDIRAISNLAHEHGMLVIVDNTFSSPYNQQPLKHGADIVAHSLTKYMNGHGDVVGGVVVTSNKEQSEQLRIFRRETGGIM</sequence>
<dbReference type="PANTHER" id="PTHR11808">
    <property type="entry name" value="TRANS-SULFURATION ENZYME FAMILY MEMBER"/>
    <property type="match status" value="1"/>
</dbReference>
<dbReference type="GO" id="GO:0016846">
    <property type="term" value="F:carbon-sulfur lyase activity"/>
    <property type="evidence" value="ECO:0007669"/>
    <property type="project" value="TreeGrafter"/>
</dbReference>
<evidence type="ECO:0000256" key="3">
    <source>
        <dbReference type="RuleBase" id="RU362118"/>
    </source>
</evidence>
<dbReference type="Gene3D" id="3.40.640.10">
    <property type="entry name" value="Type I PLP-dependent aspartate aminotransferase-like (Major domain)"/>
    <property type="match status" value="1"/>
</dbReference>
<dbReference type="GO" id="GO:0019346">
    <property type="term" value="P:transsulfuration"/>
    <property type="evidence" value="ECO:0007669"/>
    <property type="project" value="InterPro"/>
</dbReference>
<feature type="non-terminal residue" evidence="4">
    <location>
        <position position="222"/>
    </location>
</feature>
<dbReference type="InterPro" id="IPR054542">
    <property type="entry name" value="Cys_met_metab_PP"/>
</dbReference>
<dbReference type="OrthoDB" id="3512640at2759"/>
<dbReference type="InterPro" id="IPR015421">
    <property type="entry name" value="PyrdxlP-dep_Trfase_major"/>
</dbReference>
<dbReference type="GO" id="GO:0030170">
    <property type="term" value="F:pyridoxal phosphate binding"/>
    <property type="evidence" value="ECO:0007669"/>
    <property type="project" value="InterPro"/>
</dbReference>
<keyword evidence="2 3" id="KW-0663">Pyridoxal phosphate</keyword>
<comment type="cofactor">
    <cofactor evidence="1 3">
        <name>pyridoxal 5'-phosphate</name>
        <dbReference type="ChEBI" id="CHEBI:597326"/>
    </cofactor>
</comment>
<comment type="caution">
    <text evidence="4">The sequence shown here is derived from an EMBL/GenBank/DDBJ whole genome shotgun (WGS) entry which is preliminary data.</text>
</comment>
<dbReference type="InterPro" id="IPR015424">
    <property type="entry name" value="PyrdxlP-dep_Trfase"/>
</dbReference>
<organism evidence="4 5">
    <name type="scientific">Streblomastix strix</name>
    <dbReference type="NCBI Taxonomy" id="222440"/>
    <lineage>
        <taxon>Eukaryota</taxon>
        <taxon>Metamonada</taxon>
        <taxon>Preaxostyla</taxon>
        <taxon>Oxymonadida</taxon>
        <taxon>Streblomastigidae</taxon>
        <taxon>Streblomastix</taxon>
    </lineage>
</organism>
<accession>A0A5J4TM11</accession>
<dbReference type="EMBL" id="SNRW01028529">
    <property type="protein sequence ID" value="KAA6359348.1"/>
    <property type="molecule type" value="Genomic_DNA"/>
</dbReference>
<dbReference type="SUPFAM" id="SSF53383">
    <property type="entry name" value="PLP-dependent transferases"/>
    <property type="match status" value="1"/>
</dbReference>
<dbReference type="AlphaFoldDB" id="A0A5J4TM11"/>
<dbReference type="PANTHER" id="PTHR11808:SF80">
    <property type="entry name" value="CYSTATHIONINE GAMMA-LYASE"/>
    <property type="match status" value="1"/>
</dbReference>
<dbReference type="Pfam" id="PF01053">
    <property type="entry name" value="Cys_Met_Meta_PP"/>
    <property type="match status" value="1"/>
</dbReference>
<name>A0A5J4TM11_9EUKA</name>
<evidence type="ECO:0000313" key="4">
    <source>
        <dbReference type="EMBL" id="KAA6359348.1"/>
    </source>
</evidence>
<evidence type="ECO:0000256" key="2">
    <source>
        <dbReference type="ARBA" id="ARBA00022898"/>
    </source>
</evidence>
<protein>
    <submittedName>
        <fullName evidence="4">Methionine gamma-lyase</fullName>
    </submittedName>
</protein>
<dbReference type="InterPro" id="IPR000277">
    <property type="entry name" value="Cys/Met-Metab_PyrdxlP-dep_enz"/>
</dbReference>
<keyword evidence="4" id="KW-0456">Lyase</keyword>
<dbReference type="GO" id="GO:0005737">
    <property type="term" value="C:cytoplasm"/>
    <property type="evidence" value="ECO:0007669"/>
    <property type="project" value="TreeGrafter"/>
</dbReference>
<proteinExistence type="inferred from homology"/>
<dbReference type="Proteomes" id="UP000324800">
    <property type="component" value="Unassembled WGS sequence"/>
</dbReference>
<reference evidence="4 5" key="1">
    <citation type="submission" date="2019-03" db="EMBL/GenBank/DDBJ databases">
        <title>Single cell metagenomics reveals metabolic interactions within the superorganism composed of flagellate Streblomastix strix and complex community of Bacteroidetes bacteria on its surface.</title>
        <authorList>
            <person name="Treitli S.C."/>
            <person name="Kolisko M."/>
            <person name="Husnik F."/>
            <person name="Keeling P."/>
            <person name="Hampl V."/>
        </authorList>
    </citation>
    <scope>NUCLEOTIDE SEQUENCE [LARGE SCALE GENOMIC DNA]</scope>
    <source>
        <strain evidence="4">ST1C</strain>
    </source>
</reference>
<evidence type="ECO:0000256" key="1">
    <source>
        <dbReference type="ARBA" id="ARBA00001933"/>
    </source>
</evidence>
<evidence type="ECO:0000313" key="5">
    <source>
        <dbReference type="Proteomes" id="UP000324800"/>
    </source>
</evidence>
<dbReference type="PROSITE" id="PS00868">
    <property type="entry name" value="CYS_MET_METAB_PP"/>
    <property type="match status" value="1"/>
</dbReference>
<dbReference type="FunFam" id="3.40.640.10:FF:000046">
    <property type="entry name" value="Cystathionine gamma-lyase"/>
    <property type="match status" value="1"/>
</dbReference>
<feature type="non-terminal residue" evidence="4">
    <location>
        <position position="1"/>
    </location>
</feature>
<comment type="similarity">
    <text evidence="3">Belongs to the trans-sulfuration enzymes family.</text>
</comment>
<gene>
    <name evidence="4" type="ORF">EZS28_045125</name>
</gene>